<dbReference type="AlphaFoldDB" id="A0A6M3J0V7"/>
<organism evidence="1">
    <name type="scientific">viral metagenome</name>
    <dbReference type="NCBI Taxonomy" id="1070528"/>
    <lineage>
        <taxon>unclassified sequences</taxon>
        <taxon>metagenomes</taxon>
        <taxon>organismal metagenomes</taxon>
    </lineage>
</organism>
<sequence>MAKAKNSKKPTAEDVKDVTVAQDLTPDIARGLFDQRSNLEGLEPRLPQIKILHGEAQMFVMPDTNKVDKFTAVLLDYNKCNAFWIIPFDKSGGGSPPDCASLDSIDLDPMCEDPQSKTGKCRNCEKNAFGSEEGGGRGKACKNMMRLHILIEGQLMPFRLTLPPTSIKVMQEYIPLVESRGQPYQLTITEFSLEAAANKDGIKYSRLVCKDVGKITTTKEAYGIKTFIDQWKEVMRGQAIRSEEIE</sequence>
<accession>A0A6M3J0V7</accession>
<dbReference type="EMBL" id="MT141486">
    <property type="protein sequence ID" value="QJA62965.1"/>
    <property type="molecule type" value="Genomic_DNA"/>
</dbReference>
<evidence type="ECO:0000313" key="1">
    <source>
        <dbReference type="EMBL" id="QJA62965.1"/>
    </source>
</evidence>
<dbReference type="EMBL" id="MT142309">
    <property type="protein sequence ID" value="QJA77896.1"/>
    <property type="molecule type" value="Genomic_DNA"/>
</dbReference>
<proteinExistence type="predicted"/>
<name>A0A6M3J0V7_9ZZZZ</name>
<evidence type="ECO:0000313" key="2">
    <source>
        <dbReference type="EMBL" id="QJA77896.1"/>
    </source>
</evidence>
<reference evidence="1" key="1">
    <citation type="submission" date="2020-03" db="EMBL/GenBank/DDBJ databases">
        <title>The deep terrestrial virosphere.</title>
        <authorList>
            <person name="Holmfeldt K."/>
            <person name="Nilsson E."/>
            <person name="Simone D."/>
            <person name="Lopez-Fernandez M."/>
            <person name="Wu X."/>
            <person name="de Brujin I."/>
            <person name="Lundin D."/>
            <person name="Andersson A."/>
            <person name="Bertilsson S."/>
            <person name="Dopson M."/>
        </authorList>
    </citation>
    <scope>NUCLEOTIDE SEQUENCE</scope>
    <source>
        <strain evidence="2">MM415A01190</strain>
        <strain evidence="1">MM415B00683</strain>
    </source>
</reference>
<protein>
    <submittedName>
        <fullName evidence="1">Uncharacterized protein</fullName>
    </submittedName>
</protein>
<gene>
    <name evidence="2" type="ORF">MM415A01190_0001</name>
    <name evidence="1" type="ORF">MM415B00683_0035</name>
</gene>